<evidence type="ECO:0000256" key="4">
    <source>
        <dbReference type="ARBA" id="ARBA00023136"/>
    </source>
</evidence>
<dbReference type="GO" id="GO:0055085">
    <property type="term" value="P:transmembrane transport"/>
    <property type="evidence" value="ECO:0007669"/>
    <property type="project" value="InterPro"/>
</dbReference>
<dbReference type="InterPro" id="IPR006685">
    <property type="entry name" value="MscS_channel_2nd"/>
</dbReference>
<dbReference type="Proteomes" id="UP000885648">
    <property type="component" value="Unassembled WGS sequence"/>
</dbReference>
<dbReference type="SUPFAM" id="SSF50182">
    <property type="entry name" value="Sm-like ribonucleoproteins"/>
    <property type="match status" value="1"/>
</dbReference>
<name>A0A831LZ31_9EURY</name>
<dbReference type="Gene3D" id="2.30.30.60">
    <property type="match status" value="1"/>
</dbReference>
<evidence type="ECO:0000256" key="1">
    <source>
        <dbReference type="ARBA" id="ARBA00004370"/>
    </source>
</evidence>
<dbReference type="EMBL" id="DSBY01000143">
    <property type="protein sequence ID" value="HDS63172.1"/>
    <property type="molecule type" value="Genomic_DNA"/>
</dbReference>
<feature type="domain" description="Mechanosensitive ion channel MscS" evidence="6">
    <location>
        <begin position="159"/>
        <end position="235"/>
    </location>
</feature>
<protein>
    <submittedName>
        <fullName evidence="7">Mechanosensitive ion channel</fullName>
    </submittedName>
</protein>
<feature type="transmembrane region" description="Helical" evidence="5">
    <location>
        <begin position="52"/>
        <end position="72"/>
    </location>
</feature>
<dbReference type="PANTHER" id="PTHR30566">
    <property type="entry name" value="YNAI-RELATED MECHANOSENSITIVE ION CHANNEL"/>
    <property type="match status" value="1"/>
</dbReference>
<evidence type="ECO:0000256" key="2">
    <source>
        <dbReference type="ARBA" id="ARBA00022692"/>
    </source>
</evidence>
<dbReference type="GO" id="GO:0016020">
    <property type="term" value="C:membrane"/>
    <property type="evidence" value="ECO:0007669"/>
    <property type="project" value="UniProtKB-SubCell"/>
</dbReference>
<evidence type="ECO:0000259" key="6">
    <source>
        <dbReference type="Pfam" id="PF00924"/>
    </source>
</evidence>
<dbReference type="Gene3D" id="1.10.287.1260">
    <property type="match status" value="1"/>
</dbReference>
<dbReference type="PANTHER" id="PTHR30566:SF5">
    <property type="entry name" value="MECHANOSENSITIVE ION CHANNEL PROTEIN 1, MITOCHONDRIAL-RELATED"/>
    <property type="match status" value="1"/>
</dbReference>
<keyword evidence="2 5" id="KW-0812">Transmembrane</keyword>
<keyword evidence="3 5" id="KW-1133">Transmembrane helix</keyword>
<proteinExistence type="predicted"/>
<sequence>MPPTNMECWVAGRTWTSCPPLPLSRGGGVRRRWRDSLKYEHMRLPCMAVGDFLQFFILCVATLAAWAASFFYPDVTLSRLALTLLVVTILYAVLRIVLQKGVSRTIKDAKTRYSFRKAVSVLYVVAVAVVAVRIWIDDPQSLLVAYGIIAAGVAISLQDFFKNFVGSILLFLSAAYVVGDRIAIDETTGDVIDIGLMNTTLMEIRGWVDGDQPTGRMAIVPNGHILTKTVMNYTRDYNFIWDEITVPITYKSDVPAAIELFLGIAREETQESSALAREEIAATGGKYYPLQGVIEPAVFTTLTDNWVSLTLRYVTPVRTRRAVRDQISRRILAGIAASDVIEVGSSTMTLSGSLSVENERR</sequence>
<reference evidence="7" key="1">
    <citation type="journal article" date="2020" name="mSystems">
        <title>Genome- and Community-Level Interaction Insights into Carbon Utilization and Element Cycling Functions of Hydrothermarchaeota in Hydrothermal Sediment.</title>
        <authorList>
            <person name="Zhou Z."/>
            <person name="Liu Y."/>
            <person name="Xu W."/>
            <person name="Pan J."/>
            <person name="Luo Z.H."/>
            <person name="Li M."/>
        </authorList>
    </citation>
    <scope>NUCLEOTIDE SEQUENCE</scope>
    <source>
        <strain evidence="7">SpSt-1183</strain>
    </source>
</reference>
<gene>
    <name evidence="7" type="ORF">ENN52_03400</name>
</gene>
<feature type="transmembrane region" description="Helical" evidence="5">
    <location>
        <begin position="78"/>
        <end position="98"/>
    </location>
</feature>
<dbReference type="AlphaFoldDB" id="A0A831LZ31"/>
<feature type="transmembrane region" description="Helical" evidence="5">
    <location>
        <begin position="142"/>
        <end position="161"/>
    </location>
</feature>
<feature type="transmembrane region" description="Helical" evidence="5">
    <location>
        <begin position="118"/>
        <end position="136"/>
    </location>
</feature>
<comment type="subcellular location">
    <subcellularLocation>
        <location evidence="1">Membrane</location>
    </subcellularLocation>
</comment>
<dbReference type="InterPro" id="IPR023408">
    <property type="entry name" value="MscS_beta-dom_sf"/>
</dbReference>
<evidence type="ECO:0000256" key="5">
    <source>
        <dbReference type="SAM" id="Phobius"/>
    </source>
</evidence>
<dbReference type="InterPro" id="IPR010920">
    <property type="entry name" value="LSM_dom_sf"/>
</dbReference>
<dbReference type="Pfam" id="PF00924">
    <property type="entry name" value="MS_channel_2nd"/>
    <property type="match status" value="1"/>
</dbReference>
<organism evidence="7">
    <name type="scientific">Methanofollis liminatans</name>
    <dbReference type="NCBI Taxonomy" id="2201"/>
    <lineage>
        <taxon>Archaea</taxon>
        <taxon>Methanobacteriati</taxon>
        <taxon>Methanobacteriota</taxon>
        <taxon>Stenosarchaea group</taxon>
        <taxon>Methanomicrobia</taxon>
        <taxon>Methanomicrobiales</taxon>
        <taxon>Methanomicrobiaceae</taxon>
        <taxon>Methanofollis</taxon>
    </lineage>
</organism>
<comment type="caution">
    <text evidence="7">The sequence shown here is derived from an EMBL/GenBank/DDBJ whole genome shotgun (WGS) entry which is preliminary data.</text>
</comment>
<evidence type="ECO:0000256" key="3">
    <source>
        <dbReference type="ARBA" id="ARBA00022989"/>
    </source>
</evidence>
<keyword evidence="4 5" id="KW-0472">Membrane</keyword>
<accession>A0A831LZ31</accession>
<evidence type="ECO:0000313" key="7">
    <source>
        <dbReference type="EMBL" id="HDS63172.1"/>
    </source>
</evidence>